<sequence length="239" mass="28007">MILAEPSQYGNPHIGNAMPFAEGPAYTTTQQQYDYSMTRAPLFERMDSTLSGDHLTNELEECKRLLEDYKNKLSHSERTNAEIEHRLQLQGQKRMSLEANLSAKQRDNMAEFKAMSDEVEQWKQSFTRLERHNVNLRDTLNRTERELMGVLAKKYEIQEKAKIEARQQLEEEVFLKRGRSVSKSAPRTREIRDNRSSSVNNQSQRTHHQEMQQFPFQSDSPRDVRLRNVEVALNDFFGL</sequence>
<name>A0A7S2F7I7_9STRA</name>
<dbReference type="AlphaFoldDB" id="A0A7S2F7I7"/>
<accession>A0A7S2F7I7</accession>
<dbReference type="EMBL" id="HBGS01007410">
    <property type="protein sequence ID" value="CAD9379433.1"/>
    <property type="molecule type" value="Transcribed_RNA"/>
</dbReference>
<feature type="region of interest" description="Disordered" evidence="2">
    <location>
        <begin position="179"/>
        <end position="220"/>
    </location>
</feature>
<organism evidence="3">
    <name type="scientific">Octactis speculum</name>
    <dbReference type="NCBI Taxonomy" id="3111310"/>
    <lineage>
        <taxon>Eukaryota</taxon>
        <taxon>Sar</taxon>
        <taxon>Stramenopiles</taxon>
        <taxon>Ochrophyta</taxon>
        <taxon>Dictyochophyceae</taxon>
        <taxon>Dictyochales</taxon>
        <taxon>Dictyochaceae</taxon>
        <taxon>Octactis</taxon>
    </lineage>
</organism>
<evidence type="ECO:0000256" key="2">
    <source>
        <dbReference type="SAM" id="MobiDB-lite"/>
    </source>
</evidence>
<gene>
    <name evidence="3" type="ORF">DSPE1174_LOCUS3839</name>
</gene>
<feature type="coiled-coil region" evidence="1">
    <location>
        <begin position="126"/>
        <end position="172"/>
    </location>
</feature>
<keyword evidence="1" id="KW-0175">Coiled coil</keyword>
<evidence type="ECO:0000313" key="3">
    <source>
        <dbReference type="EMBL" id="CAD9379433.1"/>
    </source>
</evidence>
<evidence type="ECO:0000256" key="1">
    <source>
        <dbReference type="SAM" id="Coils"/>
    </source>
</evidence>
<protein>
    <submittedName>
        <fullName evidence="3">Uncharacterized protein</fullName>
    </submittedName>
</protein>
<proteinExistence type="predicted"/>
<feature type="coiled-coil region" evidence="1">
    <location>
        <begin position="52"/>
        <end position="86"/>
    </location>
</feature>
<reference evidence="3" key="1">
    <citation type="submission" date="2021-01" db="EMBL/GenBank/DDBJ databases">
        <authorList>
            <person name="Corre E."/>
            <person name="Pelletier E."/>
            <person name="Niang G."/>
            <person name="Scheremetjew M."/>
            <person name="Finn R."/>
            <person name="Kale V."/>
            <person name="Holt S."/>
            <person name="Cochrane G."/>
            <person name="Meng A."/>
            <person name="Brown T."/>
            <person name="Cohen L."/>
        </authorList>
    </citation>
    <scope>NUCLEOTIDE SEQUENCE</scope>
    <source>
        <strain evidence="3">CCMP1381</strain>
    </source>
</reference>